<dbReference type="OrthoDB" id="1862673at2"/>
<comment type="similarity">
    <text evidence="2">Belongs to the CRISPR-associated Csm2 family.</text>
</comment>
<accession>E4SHV4</accession>
<name>E4SHV4_CALK2</name>
<comment type="function">
    <text evidence="1">This subunit may be involved in monitoring complementarity of crRNA and target RNA.</text>
</comment>
<keyword evidence="4" id="KW-0694">RNA-binding</keyword>
<keyword evidence="5" id="KW-0051">Antiviral defense</keyword>
<dbReference type="Pfam" id="PF03750">
    <property type="entry name" value="Csm2_III-A"/>
    <property type="match status" value="1"/>
</dbReference>
<dbReference type="NCBIfam" id="TIGR01870">
    <property type="entry name" value="cas_TM1810_Csm2"/>
    <property type="match status" value="1"/>
</dbReference>
<dbReference type="RefSeq" id="WP_013431393.1">
    <property type="nucleotide sequence ID" value="NC_014720.1"/>
</dbReference>
<organism evidence="7 8">
    <name type="scientific">Caldicellulosiruptor kronotskyensis (strain DSM 18902 / VKM B-2412 / 2002)</name>
    <dbReference type="NCBI Taxonomy" id="632348"/>
    <lineage>
        <taxon>Bacteria</taxon>
        <taxon>Bacillati</taxon>
        <taxon>Bacillota</taxon>
        <taxon>Bacillota incertae sedis</taxon>
        <taxon>Caldicellulosiruptorales</taxon>
        <taxon>Caldicellulosiruptoraceae</taxon>
        <taxon>Caldicellulosiruptor</taxon>
    </lineage>
</organism>
<dbReference type="GO" id="GO:0003723">
    <property type="term" value="F:RNA binding"/>
    <property type="evidence" value="ECO:0007669"/>
    <property type="project" value="UniProtKB-KW"/>
</dbReference>
<evidence type="ECO:0000256" key="5">
    <source>
        <dbReference type="ARBA" id="ARBA00023118"/>
    </source>
</evidence>
<evidence type="ECO:0000256" key="2">
    <source>
        <dbReference type="ARBA" id="ARBA00006896"/>
    </source>
</evidence>
<dbReference type="Proteomes" id="UP000006835">
    <property type="component" value="Chromosome"/>
</dbReference>
<reference evidence="7 8" key="2">
    <citation type="journal article" date="2011" name="J. Bacteriol.">
        <title>Complete genome sequences for the anaerobic, extremely thermophilic plant biomass-degrading bacteria Caldicellulosiruptor hydrothermalis, Caldicellulosiruptor kristjanssonii, Caldicellulosiruptor kronotskyensis, Caldicellulosiruptor owensenis, and Caldicellulosiruptor lactoaceticus.</title>
        <authorList>
            <person name="Blumer-Schuette S.E."/>
            <person name="Ozdemir I."/>
            <person name="Mistry D."/>
            <person name="Lucas S."/>
            <person name="Lapidus A."/>
            <person name="Cheng J.F."/>
            <person name="Goodwin L.A."/>
            <person name="Pitluck S."/>
            <person name="Land M.L."/>
            <person name="Hauser L.J."/>
            <person name="Woyke T."/>
            <person name="Mikhailova N."/>
            <person name="Pati A."/>
            <person name="Kyrpides N.C."/>
            <person name="Ivanova N."/>
            <person name="Detter J.C."/>
            <person name="Walston-Davenport K."/>
            <person name="Han S."/>
            <person name="Adams M.W."/>
            <person name="Kelly R.M."/>
        </authorList>
    </citation>
    <scope>NUCLEOTIDE SEQUENCE [LARGE SCALE GENOMIC DNA]</scope>
    <source>
        <strain evidence="8">DSM 18902 / VKM B-2412 / 2002</strain>
    </source>
</reference>
<evidence type="ECO:0000313" key="7">
    <source>
        <dbReference type="EMBL" id="ADQ47329.1"/>
    </source>
</evidence>
<evidence type="ECO:0000256" key="3">
    <source>
        <dbReference type="ARBA" id="ARBA00016118"/>
    </source>
</evidence>
<keyword evidence="8" id="KW-1185">Reference proteome</keyword>
<dbReference type="KEGG" id="ckn:Calkro_2529"/>
<dbReference type="AlphaFoldDB" id="E4SHV4"/>
<protein>
    <recommendedName>
        <fullName evidence="3">CRISPR system Cms protein Csm2</fullName>
    </recommendedName>
    <alternativeName>
        <fullName evidence="6">CRISPR type III A-associated protein Csm2</fullName>
    </alternativeName>
</protein>
<proteinExistence type="inferred from homology"/>
<evidence type="ECO:0000256" key="1">
    <source>
        <dbReference type="ARBA" id="ARBA00003640"/>
    </source>
</evidence>
<evidence type="ECO:0000256" key="6">
    <source>
        <dbReference type="ARBA" id="ARBA00031723"/>
    </source>
</evidence>
<evidence type="ECO:0000313" key="8">
    <source>
        <dbReference type="Proteomes" id="UP000006835"/>
    </source>
</evidence>
<dbReference type="GO" id="GO:0051607">
    <property type="term" value="P:defense response to virus"/>
    <property type="evidence" value="ECO:0007669"/>
    <property type="project" value="UniProtKB-KW"/>
</dbReference>
<reference key="1">
    <citation type="submission" date="2010-11" db="EMBL/GenBank/DDBJ databases">
        <title>Complete sequence of Caldicellulosiruptor kronotskyensis 2002.</title>
        <authorList>
            <consortium name="US DOE Joint Genome Institute"/>
            <person name="Lucas S."/>
            <person name="Copeland A."/>
            <person name="Lapidus A."/>
            <person name="Cheng J.-F."/>
            <person name="Bruce D."/>
            <person name="Goodwin L."/>
            <person name="Pitluck S."/>
            <person name="Davenport K."/>
            <person name="Detter J.C."/>
            <person name="Han C."/>
            <person name="Tapia R."/>
            <person name="Land M."/>
            <person name="Hauser L."/>
            <person name="Jeffries C."/>
            <person name="Kyrpides N."/>
            <person name="Ivanova N."/>
            <person name="Mikhailova N."/>
            <person name="Blumer-Schuette S.E."/>
            <person name="Kelly R.M."/>
            <person name="Woyke T."/>
        </authorList>
    </citation>
    <scope>NUCLEOTIDE SEQUENCE</scope>
    <source>
        <strain>2002</strain>
    </source>
</reference>
<dbReference type="PATRIC" id="fig|632348.3.peg.2689"/>
<sequence>MQKQKANQYNDEQNNRENKIWGDFVIEKMNLLLDKEKDRDGLLFYETAEEIGKMLVGKITMTQIRKVFSEIQKKSKIKNKINPKQEVKRIEMIMAYTVGRFRSDKNKNDWQSFFKVVKKAGDMVIQNKWTFDDYKNFFEAIIAYYRYHGGREQ</sequence>
<gene>
    <name evidence="7" type="ordered locus">Calkro_2529</name>
</gene>
<dbReference type="InterPro" id="IPR010149">
    <property type="entry name" value="CRISPR-assoc_prot_Csm2_III-A"/>
</dbReference>
<evidence type="ECO:0000256" key="4">
    <source>
        <dbReference type="ARBA" id="ARBA00022884"/>
    </source>
</evidence>
<dbReference type="HOGENOM" id="CLU_131491_2_2_9"/>
<dbReference type="EMBL" id="CP002330">
    <property type="protein sequence ID" value="ADQ47329.1"/>
    <property type="molecule type" value="Genomic_DNA"/>
</dbReference>